<dbReference type="SUPFAM" id="SSF52266">
    <property type="entry name" value="SGNH hydrolase"/>
    <property type="match status" value="1"/>
</dbReference>
<evidence type="ECO:0000259" key="2">
    <source>
        <dbReference type="Pfam" id="PF03629"/>
    </source>
</evidence>
<dbReference type="PANTHER" id="PTHR22901:SF0">
    <property type="entry name" value="SIALATE O-ACETYLESTERASE"/>
    <property type="match status" value="1"/>
</dbReference>
<keyword evidence="4" id="KW-1185">Reference proteome</keyword>
<comment type="caution">
    <text evidence="3">The sequence shown here is derived from an EMBL/GenBank/DDBJ whole genome shotgun (WGS) entry which is preliminary data.</text>
</comment>
<dbReference type="Gene3D" id="3.40.50.1110">
    <property type="entry name" value="SGNH hydrolase"/>
    <property type="match status" value="1"/>
</dbReference>
<protein>
    <submittedName>
        <fullName evidence="3">Sialate O-acetylesterase</fullName>
    </submittedName>
</protein>
<evidence type="ECO:0000313" key="3">
    <source>
        <dbReference type="EMBL" id="MFD1875155.1"/>
    </source>
</evidence>
<evidence type="ECO:0000313" key="4">
    <source>
        <dbReference type="Proteomes" id="UP001597197"/>
    </source>
</evidence>
<dbReference type="RefSeq" id="WP_382317577.1">
    <property type="nucleotide sequence ID" value="NZ_JBHUFD010000018.1"/>
</dbReference>
<gene>
    <name evidence="3" type="ORF">ACFSDX_22165</name>
</gene>
<evidence type="ECO:0000256" key="1">
    <source>
        <dbReference type="ARBA" id="ARBA00022801"/>
    </source>
</evidence>
<name>A0ABW4R1K7_9BACT</name>
<dbReference type="Gene3D" id="2.60.40.10">
    <property type="entry name" value="Immunoglobulins"/>
    <property type="match status" value="1"/>
</dbReference>
<dbReference type="Pfam" id="PF03629">
    <property type="entry name" value="SASA"/>
    <property type="match status" value="1"/>
</dbReference>
<dbReference type="InterPro" id="IPR013783">
    <property type="entry name" value="Ig-like_fold"/>
</dbReference>
<dbReference type="PANTHER" id="PTHR22901">
    <property type="entry name" value="SIALATE O-ACETYLESTERASE"/>
    <property type="match status" value="1"/>
</dbReference>
<dbReference type="EMBL" id="JBHUFD010000018">
    <property type="protein sequence ID" value="MFD1875155.1"/>
    <property type="molecule type" value="Genomic_DNA"/>
</dbReference>
<accession>A0ABW4R1K7</accession>
<dbReference type="InterPro" id="IPR036514">
    <property type="entry name" value="SGNH_hydro_sf"/>
</dbReference>
<organism evidence="3 4">
    <name type="scientific">Hymenobacter bucti</name>
    <dbReference type="NCBI Taxonomy" id="1844114"/>
    <lineage>
        <taxon>Bacteria</taxon>
        <taxon>Pseudomonadati</taxon>
        <taxon>Bacteroidota</taxon>
        <taxon>Cytophagia</taxon>
        <taxon>Cytophagales</taxon>
        <taxon>Hymenobacteraceae</taxon>
        <taxon>Hymenobacter</taxon>
    </lineage>
</organism>
<dbReference type="InterPro" id="IPR005181">
    <property type="entry name" value="SASA"/>
</dbReference>
<reference evidence="4" key="1">
    <citation type="journal article" date="2019" name="Int. J. Syst. Evol. Microbiol.">
        <title>The Global Catalogue of Microorganisms (GCM) 10K type strain sequencing project: providing services to taxonomists for standard genome sequencing and annotation.</title>
        <authorList>
            <consortium name="The Broad Institute Genomics Platform"/>
            <consortium name="The Broad Institute Genome Sequencing Center for Infectious Disease"/>
            <person name="Wu L."/>
            <person name="Ma J."/>
        </authorList>
    </citation>
    <scope>NUCLEOTIDE SEQUENCE [LARGE SCALE GENOMIC DNA]</scope>
    <source>
        <strain evidence="4">CGMCC 1.15795</strain>
    </source>
</reference>
<keyword evidence="1" id="KW-0378">Hydrolase</keyword>
<sequence length="496" mass="53624">MNELKNKRLVALVVLGWGSSLGARATVRLPALVGDHMVVQRDVPVPVWGWAAASEQVTVTFLGRTYSATPGADGKWQVALPATPAGGPYTLVVKGQNTITLEDVLVGDVWLASGQSNMELPLRDRNAPAPGAYPLIVNAEQEVAMADFSQIRQFTVKKVVAYQPQTENEGYDWKVCSPGTAGSFSAVGYFFARDLYQRYHVPIGLISSPWGGTPAEAWVSPEALKQLPDFQDKVTALAQRPTRPEPLEKDAQNTPTVLYNGIIAPLLPYALKGIIWYQGESNVGRAAQYRTLFPALIRDWRARWGAEVPFLFVQLANFTPVLPFPAESDWAELREAQAQALALPRTGMVVAIDIGDGADIHPANKQDVGHRLTLVARQVAYGDKQVVAAGPTFQRLSVRGNQARLTFTNLGAGLTLKTGNSTLSGFAVAGADQQFHWAAATLVGSEVVLTCAAVPVPVAVRYDWANNPLGNLYNKDGLPAAPFRTDQWPRPAAAKP</sequence>
<dbReference type="InterPro" id="IPR039329">
    <property type="entry name" value="SIAE"/>
</dbReference>
<feature type="domain" description="Sialate O-acetylesterase" evidence="2">
    <location>
        <begin position="107"/>
        <end position="362"/>
    </location>
</feature>
<dbReference type="Proteomes" id="UP001597197">
    <property type="component" value="Unassembled WGS sequence"/>
</dbReference>
<proteinExistence type="predicted"/>